<dbReference type="SUPFAM" id="SSF55874">
    <property type="entry name" value="ATPase domain of HSP90 chaperone/DNA topoisomerase II/histidine kinase"/>
    <property type="match status" value="1"/>
</dbReference>
<dbReference type="Pfam" id="PF08448">
    <property type="entry name" value="PAS_4"/>
    <property type="match status" value="2"/>
</dbReference>
<dbReference type="PRINTS" id="PR00344">
    <property type="entry name" value="BCTRLSENSOR"/>
</dbReference>
<evidence type="ECO:0000256" key="3">
    <source>
        <dbReference type="ARBA" id="ARBA00022553"/>
    </source>
</evidence>
<gene>
    <name evidence="9" type="ORF">H7965_29420</name>
</gene>
<proteinExistence type="predicted"/>
<feature type="domain" description="PAS" evidence="7">
    <location>
        <begin position="258"/>
        <end position="307"/>
    </location>
</feature>
<feature type="domain" description="Histidine kinase" evidence="6">
    <location>
        <begin position="505"/>
        <end position="699"/>
    </location>
</feature>
<feature type="domain" description="PAS" evidence="7">
    <location>
        <begin position="99"/>
        <end position="169"/>
    </location>
</feature>
<dbReference type="PROSITE" id="PS50112">
    <property type="entry name" value="PAS"/>
    <property type="match status" value="2"/>
</dbReference>
<dbReference type="InterPro" id="IPR013655">
    <property type="entry name" value="PAS_fold_3"/>
</dbReference>
<dbReference type="InterPro" id="IPR035965">
    <property type="entry name" value="PAS-like_dom_sf"/>
</dbReference>
<keyword evidence="5" id="KW-0418">Kinase</keyword>
<reference evidence="9" key="1">
    <citation type="submission" date="2020-08" db="EMBL/GenBank/DDBJ databases">
        <authorList>
            <person name="Hu Y."/>
            <person name="Nguyen S.V."/>
            <person name="Li F."/>
            <person name="Fanning S."/>
        </authorList>
    </citation>
    <scope>NUCLEOTIDE SEQUENCE</scope>
    <source>
        <strain evidence="9">SYSU D8009</strain>
    </source>
</reference>
<dbReference type="Gene3D" id="3.30.565.10">
    <property type="entry name" value="Histidine kinase-like ATPase, C-terminal domain"/>
    <property type="match status" value="1"/>
</dbReference>
<dbReference type="InterPro" id="IPR052162">
    <property type="entry name" value="Sensor_kinase/Photoreceptor"/>
</dbReference>
<dbReference type="PROSITE" id="PS50113">
    <property type="entry name" value="PAC"/>
    <property type="match status" value="3"/>
</dbReference>
<dbReference type="Pfam" id="PF02518">
    <property type="entry name" value="HATPase_c"/>
    <property type="match status" value="1"/>
</dbReference>
<dbReference type="Pfam" id="PF08447">
    <property type="entry name" value="PAS_3"/>
    <property type="match status" value="2"/>
</dbReference>
<dbReference type="GO" id="GO:0000155">
    <property type="term" value="F:phosphorelay sensor kinase activity"/>
    <property type="evidence" value="ECO:0007669"/>
    <property type="project" value="InterPro"/>
</dbReference>
<keyword evidence="4" id="KW-0808">Transferase</keyword>
<dbReference type="FunFam" id="3.30.450.20:FF:000099">
    <property type="entry name" value="Sensory box sensor histidine kinase"/>
    <property type="match status" value="1"/>
</dbReference>
<dbReference type="InterPro" id="IPR000014">
    <property type="entry name" value="PAS"/>
</dbReference>
<dbReference type="SMART" id="SM00388">
    <property type="entry name" value="HisKA"/>
    <property type="match status" value="1"/>
</dbReference>
<accession>A0A9X0R3P5</accession>
<dbReference type="InterPro" id="IPR036890">
    <property type="entry name" value="HATPase_C_sf"/>
</dbReference>
<dbReference type="AlphaFoldDB" id="A0A9X0R3P5"/>
<dbReference type="PANTHER" id="PTHR43304">
    <property type="entry name" value="PHYTOCHROME-LIKE PROTEIN CPH1"/>
    <property type="match status" value="1"/>
</dbReference>
<dbReference type="Gene3D" id="3.30.450.20">
    <property type="entry name" value="PAS domain"/>
    <property type="match status" value="4"/>
</dbReference>
<evidence type="ECO:0000259" key="8">
    <source>
        <dbReference type="PROSITE" id="PS50113"/>
    </source>
</evidence>
<evidence type="ECO:0000256" key="2">
    <source>
        <dbReference type="ARBA" id="ARBA00012438"/>
    </source>
</evidence>
<dbReference type="InterPro" id="IPR000700">
    <property type="entry name" value="PAS-assoc_C"/>
</dbReference>
<dbReference type="NCBIfam" id="TIGR00229">
    <property type="entry name" value="sensory_box"/>
    <property type="match status" value="3"/>
</dbReference>
<dbReference type="CDD" id="cd00082">
    <property type="entry name" value="HisKA"/>
    <property type="match status" value="1"/>
</dbReference>
<dbReference type="InterPro" id="IPR004358">
    <property type="entry name" value="Sig_transdc_His_kin-like_C"/>
</dbReference>
<protein>
    <recommendedName>
        <fullName evidence="2">histidine kinase</fullName>
        <ecNumber evidence="2">2.7.13.3</ecNumber>
    </recommendedName>
</protein>
<evidence type="ECO:0000259" key="6">
    <source>
        <dbReference type="PROSITE" id="PS50109"/>
    </source>
</evidence>
<dbReference type="InterPro" id="IPR003594">
    <property type="entry name" value="HATPase_dom"/>
</dbReference>
<sequence length="699" mass="76847">MSVDDVTLLIHRNWAELFEPDGHEVAHAAVARARKGQSARFEGRMRTARGQMLDWDTVLTPIGGSNGAPEKILALSRDVTERRAAERARRDSEAALRESEDHFRHTVELNPQVPWTCDPAGAITSYSTRWLDITGQAPGEPLGNGWLKPVHPDDLPGATSSFAASLASGEPVDVEYRLRVAATGKYRWMRARALPRRNQVGEIIRWYGVVEDIHDRKIAEARLRELNEVLEQRVRERTDERNRVWAMSRDLFAVMGFDGRLKAINPAWENTLGFDEATLLVRPFPEQVHPGDHAAVEAVVERLRRGEAVDRFEDRLRHADGSWRWIEWGLVPEGEVFYAVGRDVTAEREARAALATAEAARREADALYRAYFQNSGEALFVISVLPDGGFSIEELNPAHQAATGLRMSEIRGKRLEEQVPAETAEAVVAKYRRAVETGEVQAYRETLDIGAGTRHWDTVLVPVPGPNGRVMRLVGSGRDVTAQVRAEDTLRQAQKMDAVGQLTGGIAHDFNNLLASVVGTLDLIRRKPTDVEKVKRFAEADLEAAERGAKLTGQLLAFSRAQRIELRPVVVSGLVEGMRDLLARTLGPMVRLSLRLDGGGAVLSDPTQLEMAVLNLAINARDAMAGGGDLILSTQLRHVCGDADLVEGEYIELSVTDTGSGMPPEVVARAFDPFFTTKGLGKGTGLGLSTTSALSFALV</sequence>
<dbReference type="InterPro" id="IPR005467">
    <property type="entry name" value="His_kinase_dom"/>
</dbReference>
<dbReference type="Pfam" id="PF00512">
    <property type="entry name" value="HisKA"/>
    <property type="match status" value="1"/>
</dbReference>
<dbReference type="InterPro" id="IPR013656">
    <property type="entry name" value="PAS_4"/>
</dbReference>
<dbReference type="Proteomes" id="UP000600101">
    <property type="component" value="Unassembled WGS sequence"/>
</dbReference>
<dbReference type="SMART" id="SM00387">
    <property type="entry name" value="HATPase_c"/>
    <property type="match status" value="1"/>
</dbReference>
<dbReference type="InterPro" id="IPR036097">
    <property type="entry name" value="HisK_dim/P_sf"/>
</dbReference>
<dbReference type="EMBL" id="JACOMF010000172">
    <property type="protein sequence ID" value="MBC4019326.1"/>
    <property type="molecule type" value="Genomic_DNA"/>
</dbReference>
<dbReference type="InterPro" id="IPR001610">
    <property type="entry name" value="PAC"/>
</dbReference>
<organism evidence="9 10">
    <name type="scientific">Siccirubricoccus deserti</name>
    <dbReference type="NCBI Taxonomy" id="2013562"/>
    <lineage>
        <taxon>Bacteria</taxon>
        <taxon>Pseudomonadati</taxon>
        <taxon>Pseudomonadota</taxon>
        <taxon>Alphaproteobacteria</taxon>
        <taxon>Acetobacterales</taxon>
        <taxon>Roseomonadaceae</taxon>
        <taxon>Siccirubricoccus</taxon>
    </lineage>
</organism>
<feature type="domain" description="PAC" evidence="8">
    <location>
        <begin position="39"/>
        <end position="91"/>
    </location>
</feature>
<dbReference type="PANTHER" id="PTHR43304:SF1">
    <property type="entry name" value="PAC DOMAIN-CONTAINING PROTEIN"/>
    <property type="match status" value="1"/>
</dbReference>
<dbReference type="Gene3D" id="1.10.287.130">
    <property type="match status" value="1"/>
</dbReference>
<comment type="caution">
    <text evidence="9">The sequence shown here is derived from an EMBL/GenBank/DDBJ whole genome shotgun (WGS) entry which is preliminary data.</text>
</comment>
<feature type="domain" description="PAC" evidence="8">
    <location>
        <begin position="436"/>
        <end position="492"/>
    </location>
</feature>
<dbReference type="CDD" id="cd00130">
    <property type="entry name" value="PAS"/>
    <property type="match status" value="2"/>
</dbReference>
<evidence type="ECO:0000259" key="7">
    <source>
        <dbReference type="PROSITE" id="PS50112"/>
    </source>
</evidence>
<dbReference type="EC" id="2.7.13.3" evidence="2"/>
<evidence type="ECO:0000313" key="9">
    <source>
        <dbReference type="EMBL" id="MBC4019326.1"/>
    </source>
</evidence>
<evidence type="ECO:0000256" key="1">
    <source>
        <dbReference type="ARBA" id="ARBA00000085"/>
    </source>
</evidence>
<dbReference type="SMART" id="SM00086">
    <property type="entry name" value="PAC"/>
    <property type="match status" value="4"/>
</dbReference>
<feature type="domain" description="PAC" evidence="8">
    <location>
        <begin position="172"/>
        <end position="225"/>
    </location>
</feature>
<evidence type="ECO:0000256" key="4">
    <source>
        <dbReference type="ARBA" id="ARBA00022679"/>
    </source>
</evidence>
<dbReference type="InterPro" id="IPR003661">
    <property type="entry name" value="HisK_dim/P_dom"/>
</dbReference>
<keyword evidence="3" id="KW-0597">Phosphoprotein</keyword>
<evidence type="ECO:0000256" key="5">
    <source>
        <dbReference type="ARBA" id="ARBA00022777"/>
    </source>
</evidence>
<name>A0A9X0R3P5_9PROT</name>
<dbReference type="SUPFAM" id="SSF47384">
    <property type="entry name" value="Homodimeric domain of signal transducing histidine kinase"/>
    <property type="match status" value="1"/>
</dbReference>
<dbReference type="PROSITE" id="PS50109">
    <property type="entry name" value="HIS_KIN"/>
    <property type="match status" value="1"/>
</dbReference>
<dbReference type="RefSeq" id="WP_186774035.1">
    <property type="nucleotide sequence ID" value="NZ_JACOMF010000172.1"/>
</dbReference>
<comment type="catalytic activity">
    <reaction evidence="1">
        <text>ATP + protein L-histidine = ADP + protein N-phospho-L-histidine.</text>
        <dbReference type="EC" id="2.7.13.3"/>
    </reaction>
</comment>
<dbReference type="SUPFAM" id="SSF55785">
    <property type="entry name" value="PYP-like sensor domain (PAS domain)"/>
    <property type="match status" value="4"/>
</dbReference>
<dbReference type="SMART" id="SM00091">
    <property type="entry name" value="PAS"/>
    <property type="match status" value="3"/>
</dbReference>
<evidence type="ECO:0000313" key="10">
    <source>
        <dbReference type="Proteomes" id="UP000600101"/>
    </source>
</evidence>
<keyword evidence="10" id="KW-1185">Reference proteome</keyword>